<dbReference type="Pfam" id="PF00440">
    <property type="entry name" value="TetR_N"/>
    <property type="match status" value="1"/>
</dbReference>
<comment type="caution">
    <text evidence="4">The sequence shown here is derived from an EMBL/GenBank/DDBJ whole genome shotgun (WGS) entry which is preliminary data.</text>
</comment>
<dbReference type="Proteomes" id="UP001612741">
    <property type="component" value="Unassembled WGS sequence"/>
</dbReference>
<evidence type="ECO:0000313" key="4">
    <source>
        <dbReference type="EMBL" id="MFI6505500.1"/>
    </source>
</evidence>
<gene>
    <name evidence="4" type="ORF">ACIBG2_49535</name>
</gene>
<dbReference type="InterPro" id="IPR041678">
    <property type="entry name" value="TetR_C_16"/>
</dbReference>
<feature type="domain" description="HTH tetR-type" evidence="3">
    <location>
        <begin position="16"/>
        <end position="76"/>
    </location>
</feature>
<dbReference type="InterPro" id="IPR050109">
    <property type="entry name" value="HTH-type_TetR-like_transc_reg"/>
</dbReference>
<evidence type="ECO:0000259" key="3">
    <source>
        <dbReference type="PROSITE" id="PS50977"/>
    </source>
</evidence>
<protein>
    <submittedName>
        <fullName evidence="4">TetR family transcriptional regulator</fullName>
    </submittedName>
</protein>
<accession>A0ABW7ZBF8</accession>
<dbReference type="Gene3D" id="1.10.10.60">
    <property type="entry name" value="Homeodomain-like"/>
    <property type="match status" value="1"/>
</dbReference>
<reference evidence="4 5" key="1">
    <citation type="submission" date="2024-10" db="EMBL/GenBank/DDBJ databases">
        <title>The Natural Products Discovery Center: Release of the First 8490 Sequenced Strains for Exploring Actinobacteria Biosynthetic Diversity.</title>
        <authorList>
            <person name="Kalkreuter E."/>
            <person name="Kautsar S.A."/>
            <person name="Yang D."/>
            <person name="Bader C.D."/>
            <person name="Teijaro C.N."/>
            <person name="Fluegel L."/>
            <person name="Davis C.M."/>
            <person name="Simpson J.R."/>
            <person name="Lauterbach L."/>
            <person name="Steele A.D."/>
            <person name="Gui C."/>
            <person name="Meng S."/>
            <person name="Li G."/>
            <person name="Viehrig K."/>
            <person name="Ye F."/>
            <person name="Su P."/>
            <person name="Kiefer A.F."/>
            <person name="Nichols A."/>
            <person name="Cepeda A.J."/>
            <person name="Yan W."/>
            <person name="Fan B."/>
            <person name="Jiang Y."/>
            <person name="Adhikari A."/>
            <person name="Zheng C.-J."/>
            <person name="Schuster L."/>
            <person name="Cowan T.M."/>
            <person name="Smanski M.J."/>
            <person name="Chevrette M.G."/>
            <person name="De Carvalho L.P.S."/>
            <person name="Shen B."/>
        </authorList>
    </citation>
    <scope>NUCLEOTIDE SEQUENCE [LARGE SCALE GENOMIC DNA]</scope>
    <source>
        <strain evidence="4 5">NPDC050545</strain>
    </source>
</reference>
<feature type="DNA-binding region" description="H-T-H motif" evidence="2">
    <location>
        <begin position="39"/>
        <end position="58"/>
    </location>
</feature>
<evidence type="ECO:0000256" key="2">
    <source>
        <dbReference type="PROSITE-ProRule" id="PRU00335"/>
    </source>
</evidence>
<dbReference type="Gene3D" id="1.10.357.10">
    <property type="entry name" value="Tetracycline Repressor, domain 2"/>
    <property type="match status" value="1"/>
</dbReference>
<dbReference type="PANTHER" id="PTHR30055:SF235">
    <property type="entry name" value="TRANSCRIPTIONAL REGULATORY PROTEIN"/>
    <property type="match status" value="1"/>
</dbReference>
<dbReference type="InterPro" id="IPR009057">
    <property type="entry name" value="Homeodomain-like_sf"/>
</dbReference>
<dbReference type="EMBL" id="JBITGY010000020">
    <property type="protein sequence ID" value="MFI6505500.1"/>
    <property type="molecule type" value="Genomic_DNA"/>
</dbReference>
<dbReference type="PROSITE" id="PS50977">
    <property type="entry name" value="HTH_TETR_2"/>
    <property type="match status" value="1"/>
</dbReference>
<dbReference type="InterPro" id="IPR036271">
    <property type="entry name" value="Tet_transcr_reg_TetR-rel_C_sf"/>
</dbReference>
<dbReference type="PRINTS" id="PR00455">
    <property type="entry name" value="HTHTETR"/>
</dbReference>
<dbReference type="PANTHER" id="PTHR30055">
    <property type="entry name" value="HTH-TYPE TRANSCRIPTIONAL REGULATOR RUTR"/>
    <property type="match status" value="1"/>
</dbReference>
<evidence type="ECO:0000256" key="1">
    <source>
        <dbReference type="ARBA" id="ARBA00023125"/>
    </source>
</evidence>
<dbReference type="SUPFAM" id="SSF48498">
    <property type="entry name" value="Tetracyclin repressor-like, C-terminal domain"/>
    <property type="match status" value="1"/>
</dbReference>
<dbReference type="RefSeq" id="WP_397091720.1">
    <property type="nucleotide sequence ID" value="NZ_JBITGY010000020.1"/>
</dbReference>
<proteinExistence type="predicted"/>
<keyword evidence="1 2" id="KW-0238">DNA-binding</keyword>
<organism evidence="4 5">
    <name type="scientific">Nonomuraea typhae</name>
    <dbReference type="NCBI Taxonomy" id="2603600"/>
    <lineage>
        <taxon>Bacteria</taxon>
        <taxon>Bacillati</taxon>
        <taxon>Actinomycetota</taxon>
        <taxon>Actinomycetes</taxon>
        <taxon>Streptosporangiales</taxon>
        <taxon>Streptosporangiaceae</taxon>
        <taxon>Nonomuraea</taxon>
    </lineage>
</organism>
<name>A0ABW7ZBF8_9ACTN</name>
<dbReference type="InterPro" id="IPR001647">
    <property type="entry name" value="HTH_TetR"/>
</dbReference>
<sequence>MSESGAGRRGRWRSGEESRRRILEAARTRFAGQGYDAVTIRSLAADAGVDPAMIHYFFGSKDKLFAAAFGGPESPRAPLDAVLDEGLEGAGARIVRGFLAAWDDAADVEPLLAIIRSGQAPDMVRQYIEREFTARLADRLPGPDAGLRAQLITGQLLGLALVRYSLRLPGPAAAGAVDLAAAYGPAIQAILDGP</sequence>
<dbReference type="Pfam" id="PF17920">
    <property type="entry name" value="TetR_C_16"/>
    <property type="match status" value="1"/>
</dbReference>
<keyword evidence="5" id="KW-1185">Reference proteome</keyword>
<evidence type="ECO:0000313" key="5">
    <source>
        <dbReference type="Proteomes" id="UP001612741"/>
    </source>
</evidence>
<dbReference type="SUPFAM" id="SSF46689">
    <property type="entry name" value="Homeodomain-like"/>
    <property type="match status" value="1"/>
</dbReference>